<evidence type="ECO:0000313" key="5">
    <source>
        <dbReference type="Proteomes" id="UP001152484"/>
    </source>
</evidence>
<evidence type="ECO:0008006" key="6">
    <source>
        <dbReference type="Google" id="ProtNLM"/>
    </source>
</evidence>
<organism evidence="4 5">
    <name type="scientific">Cuscuta europaea</name>
    <name type="common">European dodder</name>
    <dbReference type="NCBI Taxonomy" id="41803"/>
    <lineage>
        <taxon>Eukaryota</taxon>
        <taxon>Viridiplantae</taxon>
        <taxon>Streptophyta</taxon>
        <taxon>Embryophyta</taxon>
        <taxon>Tracheophyta</taxon>
        <taxon>Spermatophyta</taxon>
        <taxon>Magnoliopsida</taxon>
        <taxon>eudicotyledons</taxon>
        <taxon>Gunneridae</taxon>
        <taxon>Pentapetalae</taxon>
        <taxon>asterids</taxon>
        <taxon>lamiids</taxon>
        <taxon>Solanales</taxon>
        <taxon>Convolvulaceae</taxon>
        <taxon>Cuscuteae</taxon>
        <taxon>Cuscuta</taxon>
        <taxon>Cuscuta subgen. Cuscuta</taxon>
    </lineage>
</organism>
<accession>A0A9P1EBS2</accession>
<evidence type="ECO:0000256" key="3">
    <source>
        <dbReference type="SAM" id="Phobius"/>
    </source>
</evidence>
<proteinExistence type="predicted"/>
<dbReference type="AlphaFoldDB" id="A0A9P1EBS2"/>
<sequence>MASDSGDGSRKCCCFLIIVLMSIIVGVILVACNRHSSPSGGSKPNYHVVDANMTNIAYSGDGLTADFRFTLAASNPNKHKTVDFTNSTEATSLYFITAVVASSTALPVPSPLHPGSSDNLFGFDLHAQDAPLNAHNSGFMRLEVKLMVRLDEKSKYSPLKVICPRLKFSSHGFANTEDQTCVSD</sequence>
<feature type="transmembrane region" description="Helical" evidence="3">
    <location>
        <begin position="12"/>
        <end position="31"/>
    </location>
</feature>
<keyword evidence="5" id="KW-1185">Reference proteome</keyword>
<reference evidence="4" key="1">
    <citation type="submission" date="2022-07" db="EMBL/GenBank/DDBJ databases">
        <authorList>
            <person name="Macas J."/>
            <person name="Novak P."/>
            <person name="Neumann P."/>
        </authorList>
    </citation>
    <scope>NUCLEOTIDE SEQUENCE</scope>
</reference>
<dbReference type="GO" id="GO:0098542">
    <property type="term" value="P:defense response to other organism"/>
    <property type="evidence" value="ECO:0007669"/>
    <property type="project" value="InterPro"/>
</dbReference>
<evidence type="ECO:0000313" key="4">
    <source>
        <dbReference type="EMBL" id="CAH9094592.1"/>
    </source>
</evidence>
<comment type="caution">
    <text evidence="4">The sequence shown here is derived from an EMBL/GenBank/DDBJ whole genome shotgun (WGS) entry which is preliminary data.</text>
</comment>
<protein>
    <recommendedName>
        <fullName evidence="6">Late embryogenesis abundant protein LEA-2 subgroup domain-containing protein</fullName>
    </recommendedName>
</protein>
<comment type="subcellular location">
    <subcellularLocation>
        <location evidence="1">Membrane</location>
    </subcellularLocation>
</comment>
<keyword evidence="3" id="KW-1133">Transmembrane helix</keyword>
<evidence type="ECO:0000256" key="1">
    <source>
        <dbReference type="ARBA" id="ARBA00004370"/>
    </source>
</evidence>
<dbReference type="GO" id="GO:0005886">
    <property type="term" value="C:plasma membrane"/>
    <property type="evidence" value="ECO:0007669"/>
    <property type="project" value="TreeGrafter"/>
</dbReference>
<dbReference type="InterPro" id="IPR044839">
    <property type="entry name" value="NDR1-like"/>
</dbReference>
<gene>
    <name evidence="4" type="ORF">CEURO_LOCUS12817</name>
</gene>
<evidence type="ECO:0000256" key="2">
    <source>
        <dbReference type="ARBA" id="ARBA00023136"/>
    </source>
</evidence>
<dbReference type="PANTHER" id="PTHR31415:SF178">
    <property type="entry name" value="PROTEIN, PUTATIVE-RELATED"/>
    <property type="match status" value="1"/>
</dbReference>
<dbReference type="PANTHER" id="PTHR31415">
    <property type="entry name" value="OS05G0367900 PROTEIN"/>
    <property type="match status" value="1"/>
</dbReference>
<dbReference type="Proteomes" id="UP001152484">
    <property type="component" value="Unassembled WGS sequence"/>
</dbReference>
<keyword evidence="3" id="KW-0812">Transmembrane</keyword>
<dbReference type="GO" id="GO:0009506">
    <property type="term" value="C:plasmodesma"/>
    <property type="evidence" value="ECO:0007669"/>
    <property type="project" value="TreeGrafter"/>
</dbReference>
<keyword evidence="2 3" id="KW-0472">Membrane</keyword>
<dbReference type="EMBL" id="CAMAPE010000031">
    <property type="protein sequence ID" value="CAH9094592.1"/>
    <property type="molecule type" value="Genomic_DNA"/>
</dbReference>
<dbReference type="OrthoDB" id="1328449at2759"/>
<name>A0A9P1EBS2_CUSEU</name>